<reference evidence="4 6" key="2">
    <citation type="submission" date="2019-10" db="EMBL/GenBank/DDBJ databases">
        <authorList>
            <person name="Karimi E."/>
        </authorList>
    </citation>
    <scope>NUCLEOTIDE SEQUENCE [LARGE SCALE GENOMIC DNA]</scope>
    <source>
        <strain evidence="4">Sphingobacterium sp. 8BC</strain>
    </source>
</reference>
<reference evidence="3 5" key="1">
    <citation type="submission" date="2018-06" db="EMBL/GenBank/DDBJ databases">
        <authorList>
            <consortium name="Pathogen Informatics"/>
            <person name="Doyle S."/>
        </authorList>
    </citation>
    <scope>NUCLEOTIDE SEQUENCE [LARGE SCALE GENOMIC DNA]</scope>
    <source>
        <strain evidence="3 5">NCTC11343</strain>
    </source>
</reference>
<dbReference type="Proteomes" id="UP000432350">
    <property type="component" value="Unassembled WGS sequence"/>
</dbReference>
<feature type="chain" id="PRO_5035056209" evidence="1">
    <location>
        <begin position="23"/>
        <end position="152"/>
    </location>
</feature>
<dbReference type="GeneID" id="97183187"/>
<sequence length="152" mass="17428">MLKRGLIFIHALVLFALVQVNAQEKGGVIVTKDSLITQLQNFRAAMGINPVESKATVVPAKPVVRSAATRVKVRGFRVQIFAGSNRNQAFSEQTRFRSMYKDIDTYITYDEPNYRVKVGDFRSRSEANAFMRELRQYFSNVFVFSENVFVYQ</sequence>
<feature type="domain" description="SPOR" evidence="2">
    <location>
        <begin position="70"/>
        <end position="150"/>
    </location>
</feature>
<accession>A0A654B430</accession>
<evidence type="ECO:0000259" key="2">
    <source>
        <dbReference type="PROSITE" id="PS51724"/>
    </source>
</evidence>
<dbReference type="AlphaFoldDB" id="A0A2X2J7B9"/>
<protein>
    <submittedName>
        <fullName evidence="4">SPOR domain-containing protein</fullName>
    </submittedName>
    <submittedName>
        <fullName evidence="3">Sporulation related domain</fullName>
    </submittedName>
</protein>
<evidence type="ECO:0000313" key="4">
    <source>
        <dbReference type="EMBL" id="VXC74743.1"/>
    </source>
</evidence>
<keyword evidence="1" id="KW-0732">Signal</keyword>
<dbReference type="PROSITE" id="PS51724">
    <property type="entry name" value="SPOR"/>
    <property type="match status" value="1"/>
</dbReference>
<dbReference type="EMBL" id="UAUU01000009">
    <property type="protein sequence ID" value="SPZ88131.1"/>
    <property type="molecule type" value="Genomic_DNA"/>
</dbReference>
<dbReference type="GO" id="GO:0042834">
    <property type="term" value="F:peptidoglycan binding"/>
    <property type="evidence" value="ECO:0007669"/>
    <property type="project" value="InterPro"/>
</dbReference>
<evidence type="ECO:0000256" key="1">
    <source>
        <dbReference type="SAM" id="SignalP"/>
    </source>
</evidence>
<organism evidence="3 5">
    <name type="scientific">Sphingobacterium multivorum</name>
    <dbReference type="NCBI Taxonomy" id="28454"/>
    <lineage>
        <taxon>Bacteria</taxon>
        <taxon>Pseudomonadati</taxon>
        <taxon>Bacteroidota</taxon>
        <taxon>Sphingobacteriia</taxon>
        <taxon>Sphingobacteriales</taxon>
        <taxon>Sphingobacteriaceae</taxon>
        <taxon>Sphingobacterium</taxon>
    </lineage>
</organism>
<dbReference type="Gene3D" id="3.30.70.1070">
    <property type="entry name" value="Sporulation related repeat"/>
    <property type="match status" value="1"/>
</dbReference>
<dbReference type="SUPFAM" id="SSF110997">
    <property type="entry name" value="Sporulation related repeat"/>
    <property type="match status" value="1"/>
</dbReference>
<dbReference type="Pfam" id="PF05036">
    <property type="entry name" value="SPOR"/>
    <property type="match status" value="1"/>
</dbReference>
<gene>
    <name evidence="3" type="ORF">NCTC11343_03310</name>
    <name evidence="4" type="ORF">SPHINGO8BC_150785</name>
</gene>
<evidence type="ECO:0000313" key="3">
    <source>
        <dbReference type="EMBL" id="SPZ88131.1"/>
    </source>
</evidence>
<evidence type="ECO:0000313" key="5">
    <source>
        <dbReference type="Proteomes" id="UP000251241"/>
    </source>
</evidence>
<dbReference type="InterPro" id="IPR036680">
    <property type="entry name" value="SPOR-like_sf"/>
</dbReference>
<dbReference type="RefSeq" id="WP_088159759.1">
    <property type="nucleotide sequence ID" value="NZ_CP068086.1"/>
</dbReference>
<dbReference type="InterPro" id="IPR007730">
    <property type="entry name" value="SPOR-like_dom"/>
</dbReference>
<name>A0A2X2J7B9_SPHMU</name>
<feature type="signal peptide" evidence="1">
    <location>
        <begin position="1"/>
        <end position="22"/>
    </location>
</feature>
<dbReference type="Proteomes" id="UP000251241">
    <property type="component" value="Unassembled WGS sequence"/>
</dbReference>
<dbReference type="EMBL" id="CABWMV010000007">
    <property type="protein sequence ID" value="VXC74743.1"/>
    <property type="molecule type" value="Genomic_DNA"/>
</dbReference>
<accession>A0A2X2J7B9</accession>
<evidence type="ECO:0000313" key="6">
    <source>
        <dbReference type="Proteomes" id="UP000432350"/>
    </source>
</evidence>
<proteinExistence type="predicted"/>